<dbReference type="Proteomes" id="UP000077667">
    <property type="component" value="Chromosome"/>
</dbReference>
<sequence>MKRIGMMVTLLGLLGLPGLPCKAQPAASLVSIEKGFQQLPDSIRIGCYWYWLSDNISREGVIKDLHAMKKAGITRAYIGNIGLNDIPYGKVKVFTPEWWNILHVALKTATELDIEIGIFNSPGWSQSGGPWVKSDQSMRYLAATDTQFAGGKKIAFKFPGFSDTTQLVKVLAYPVDKNVYSITKAFSLNGREPVDVRIPADSTKTIRSLVFRTKDYIRTNAWIQVWENNAFKTIRTIEIDRSNYQNIVGFDPYAPVVISLPETKGKEYRIWLDTPVDYYSKNPEISVALSSEPVVERYPEQTLAKMFQRPLPFWNTYMWNQQDWYNKSGGFKIRPDQVLDLTKFVSDKGVLTWEAPKGAWTVSLLEMKTTGTVNSPATPDATGLEVDKMSSKHVAAHFDAFLGEILRRIPAVDRKTFKIAVQDSYETGGQNWTDDMPAVFKKTYGYDPTPYLPAMYGKVVGNEDVSARFLWDLRRLIADRVAYDYVGGLTKISHRHGLTTWLENYGHWGFPSEFLMYGGQADEVGGEFWSSGELGDIENRDASSAAHIYGKTRVWAESNTSGGPNFGLYPSLMKPRIDRFFAEGINASLLHVYIHQPYEDKNPGISAWFGNDFQRKNTWFPQMDVFTGYLRRSNLLLQQGTYVADVAYFIGEDAPKMRGITNPALPKGYSFDYINAEVLMNRASVKDGYLVLEGGMRYRMLVLPDQKSMRPELLKKISGLVKAGLSVYGSAPEYSPSLQNYPAADDEVKNLGKALFAGKIYGRGKVFNRGTSLQKALYETGVEPDFKTLQDSVAFIHRTLNDGEIYYLTNQTDKKIFFQASFRVPEGLQPELWNPLTGERRSLPQFRAAGKGIEIPVELENYESVFIVFRKSNAPVVNKPNFPDKEVVYTINTPWQVAFQDAKDRRAVKNPVTLQKLEDWTRFKNDSIKYFSGEAVYTTTFTINNLPQKKLYLDLGKVMVMATIRLNGQYIGGVWTTPYRLNITPYLKSGANTLEVTVANNWQNRLIGDLRLPEEERQTWTIVNHFKADTPLQPSGLLGPVEIRAYDY</sequence>
<evidence type="ECO:0000256" key="3">
    <source>
        <dbReference type="SAM" id="SignalP"/>
    </source>
</evidence>
<dbReference type="KEGG" id="nia:A8C56_09665"/>
<dbReference type="NCBIfam" id="NF045579">
    <property type="entry name" value="rhamnoside_JR"/>
    <property type="match status" value="1"/>
</dbReference>
<dbReference type="PANTHER" id="PTHR43817:SF1">
    <property type="entry name" value="HYDROLASE, FAMILY 43, PUTATIVE (AFU_ORTHOLOGUE AFUA_3G01660)-RELATED"/>
    <property type="match status" value="1"/>
</dbReference>
<evidence type="ECO:0000313" key="6">
    <source>
        <dbReference type="Proteomes" id="UP000077667"/>
    </source>
</evidence>
<feature type="domain" description="Beta-mannosidase-like galactose-binding" evidence="4">
    <location>
        <begin position="932"/>
        <end position="1005"/>
    </location>
</feature>
<name>A0A1A9IB77_9BACT</name>
<protein>
    <submittedName>
        <fullName evidence="5">Glycoside hydrolase family 2</fullName>
    </submittedName>
</protein>
<dbReference type="SUPFAM" id="SSF49785">
    <property type="entry name" value="Galactose-binding domain-like"/>
    <property type="match status" value="1"/>
</dbReference>
<dbReference type="GO" id="GO:0004553">
    <property type="term" value="F:hydrolase activity, hydrolyzing O-glycosyl compounds"/>
    <property type="evidence" value="ECO:0007669"/>
    <property type="project" value="UniProtKB-ARBA"/>
</dbReference>
<dbReference type="EMBL" id="CP015772">
    <property type="protein sequence ID" value="ANH83824.1"/>
    <property type="molecule type" value="Genomic_DNA"/>
</dbReference>
<dbReference type="InterPro" id="IPR008979">
    <property type="entry name" value="Galactose-bd-like_sf"/>
</dbReference>
<dbReference type="Pfam" id="PF17132">
    <property type="entry name" value="Glyco_hydro_106"/>
    <property type="match status" value="1"/>
</dbReference>
<feature type="chain" id="PRO_5008390121" evidence="3">
    <location>
        <begin position="24"/>
        <end position="1048"/>
    </location>
</feature>
<evidence type="ECO:0000256" key="1">
    <source>
        <dbReference type="ARBA" id="ARBA00022729"/>
    </source>
</evidence>
<proteinExistence type="predicted"/>
<dbReference type="AlphaFoldDB" id="A0A1A9IB77"/>
<dbReference type="InterPro" id="IPR054593">
    <property type="entry name" value="Beta-mannosidase-like_N2"/>
</dbReference>
<keyword evidence="6" id="KW-1185">Reference proteome</keyword>
<dbReference type="STRING" id="1176587.A8C56_09665"/>
<evidence type="ECO:0000256" key="2">
    <source>
        <dbReference type="ARBA" id="ARBA00022801"/>
    </source>
</evidence>
<accession>A0A1A9IB77</accession>
<dbReference type="PANTHER" id="PTHR43817">
    <property type="entry name" value="GLYCOSYL HYDROLASE"/>
    <property type="match status" value="1"/>
</dbReference>
<evidence type="ECO:0000259" key="4">
    <source>
        <dbReference type="Pfam" id="PF22666"/>
    </source>
</evidence>
<feature type="signal peptide" evidence="3">
    <location>
        <begin position="1"/>
        <end position="23"/>
    </location>
</feature>
<keyword evidence="1 3" id="KW-0732">Signal</keyword>
<dbReference type="Pfam" id="PF22666">
    <property type="entry name" value="Glyco_hydro_2_N2"/>
    <property type="match status" value="1"/>
</dbReference>
<keyword evidence="2 5" id="KW-0378">Hydrolase</keyword>
<reference evidence="5 6" key="1">
    <citation type="submission" date="2016-05" db="EMBL/GenBank/DDBJ databases">
        <title>Niabella ginsenosidivorans BS26 whole genome sequencing.</title>
        <authorList>
            <person name="Im W.T."/>
            <person name="Siddiqi M.Z."/>
        </authorList>
    </citation>
    <scope>NUCLEOTIDE SEQUENCE [LARGE SCALE GENOMIC DNA]</scope>
    <source>
        <strain evidence="5 6">BS26</strain>
    </source>
</reference>
<evidence type="ECO:0000313" key="5">
    <source>
        <dbReference type="EMBL" id="ANH83824.1"/>
    </source>
</evidence>
<organism evidence="5 6">
    <name type="scientific">Niabella ginsenosidivorans</name>
    <dbReference type="NCBI Taxonomy" id="1176587"/>
    <lineage>
        <taxon>Bacteria</taxon>
        <taxon>Pseudomonadati</taxon>
        <taxon>Bacteroidota</taxon>
        <taxon>Chitinophagia</taxon>
        <taxon>Chitinophagales</taxon>
        <taxon>Chitinophagaceae</taxon>
        <taxon>Niabella</taxon>
    </lineage>
</organism>
<dbReference type="Gene3D" id="2.60.120.260">
    <property type="entry name" value="Galactose-binding domain-like"/>
    <property type="match status" value="1"/>
</dbReference>
<gene>
    <name evidence="5" type="ORF">A8C56_09665</name>
</gene>